<protein>
    <submittedName>
        <fullName evidence="1">Uncharacterized protein</fullName>
    </submittedName>
</protein>
<name>A0A4P7VRD4_9BACT</name>
<gene>
    <name evidence="1" type="ORF">E7746_14040</name>
</gene>
<evidence type="ECO:0000313" key="1">
    <source>
        <dbReference type="EMBL" id="QCD36916.1"/>
    </source>
</evidence>
<dbReference type="GeneID" id="82150064"/>
<dbReference type="OrthoDB" id="1067458at2"/>
<sequence>MNEHFTEDGFLITDSLDTNFNRAMPSSVKFYVEVSGSMNGFFRANKPTQFKSDVWNVLNSFSSLAPNVSILTNDGSQGATLLLGDFRTNMNTGAFISSASTKVPLMLQTIIENLNTDAGEVAVLISDMKYSPVGAAAPSVLMSQYTTDINGIIGRFGKAISIIGATSDYLDKGGNEVCKRSPYYFVILGEQENVAEIRNYISLLLKKKGHLVDNIESGFNYGHPDYSFGISNKCYQFENEPTFIGYEEADDVDTCTIKLKVPLENYRWLMADENIFRDALKVRSLYGSTVNIGKIDIDVKDVTGSDKQLNREATATIDLKIFNMPTDSEVIEWNLELPITNYALFNEFFDEADDENDPNKSYSVLDFLTGIFQGGVVTHDMKPNYILVSKND</sequence>
<dbReference type="Proteomes" id="UP000297031">
    <property type="component" value="Chromosome"/>
</dbReference>
<dbReference type="AlphaFoldDB" id="A0A4P7VRD4"/>
<dbReference type="KEGG" id="mgod:E7746_14040"/>
<reference evidence="1 2" key="1">
    <citation type="submission" date="2019-02" db="EMBL/GenBank/DDBJ databases">
        <title>Isolation and identification of novel species under the genus Muribaculum.</title>
        <authorList>
            <person name="Miyake S."/>
            <person name="Ding Y."/>
            <person name="Low A."/>
            <person name="Soh M."/>
            <person name="Seedorf H."/>
        </authorList>
    </citation>
    <scope>NUCLEOTIDE SEQUENCE [LARGE SCALE GENOMIC DNA]</scope>
    <source>
        <strain evidence="1 2">TLL-A4</strain>
    </source>
</reference>
<accession>A0A4P7VRD4</accession>
<dbReference type="RefSeq" id="WP_123399948.1">
    <property type="nucleotide sequence ID" value="NZ_CP039393.1"/>
</dbReference>
<keyword evidence="2" id="KW-1185">Reference proteome</keyword>
<dbReference type="EMBL" id="CP039393">
    <property type="protein sequence ID" value="QCD36916.1"/>
    <property type="molecule type" value="Genomic_DNA"/>
</dbReference>
<evidence type="ECO:0000313" key="2">
    <source>
        <dbReference type="Proteomes" id="UP000297031"/>
    </source>
</evidence>
<organism evidence="1 2">
    <name type="scientific">Muribaculum gordoncarteri</name>
    <dbReference type="NCBI Taxonomy" id="2530390"/>
    <lineage>
        <taxon>Bacteria</taxon>
        <taxon>Pseudomonadati</taxon>
        <taxon>Bacteroidota</taxon>
        <taxon>Bacteroidia</taxon>
        <taxon>Bacteroidales</taxon>
        <taxon>Muribaculaceae</taxon>
        <taxon>Muribaculum</taxon>
    </lineage>
</organism>
<proteinExistence type="predicted"/>